<dbReference type="Proteomes" id="UP000004457">
    <property type="component" value="Unassembled WGS sequence"/>
</dbReference>
<organism evidence="1 2">
    <name type="scientific">Neisseria flavescens NRL30031/H210</name>
    <dbReference type="NCBI Taxonomy" id="546264"/>
    <lineage>
        <taxon>Bacteria</taxon>
        <taxon>Pseudomonadati</taxon>
        <taxon>Pseudomonadota</taxon>
        <taxon>Betaproteobacteria</taxon>
        <taxon>Neisseriales</taxon>
        <taxon>Neisseriaceae</taxon>
        <taxon>Neisseria</taxon>
    </lineage>
</organism>
<evidence type="ECO:0000313" key="2">
    <source>
        <dbReference type="Proteomes" id="UP000004457"/>
    </source>
</evidence>
<gene>
    <name evidence="1" type="ORF">NEIFLAOT_02085</name>
</gene>
<sequence length="39" mass="4714">MNKKTVQRVGFENPTKAYRDCSDKNEIFRRRLGRLKKET</sequence>
<keyword evidence="2" id="KW-1185">Reference proteome</keyword>
<reference evidence="1 2" key="1">
    <citation type="submission" date="2009-01" db="EMBL/GenBank/DDBJ databases">
        <authorList>
            <person name="Fulton L."/>
            <person name="Clifton S."/>
            <person name="Chinwalla A.T."/>
            <person name="Mitreva M."/>
            <person name="Sodergren E."/>
            <person name="Weinstock G."/>
            <person name="Clifton S."/>
            <person name="Dooling D.J."/>
            <person name="Fulton B."/>
            <person name="Minx P."/>
            <person name="Pepin K.H."/>
            <person name="Johnson M."/>
            <person name="Bhonagiri V."/>
            <person name="Nash W.E."/>
            <person name="Mardis E.R."/>
            <person name="Wilson R.K."/>
        </authorList>
    </citation>
    <scope>NUCLEOTIDE SEQUENCE [LARGE SCALE GENOMIC DNA]</scope>
    <source>
        <strain evidence="1 2">NRL30031/H210</strain>
    </source>
</reference>
<dbReference type="EMBL" id="ACEN01000097">
    <property type="protein sequence ID" value="EEG32799.1"/>
    <property type="molecule type" value="Genomic_DNA"/>
</dbReference>
<name>C0EQ44_NEIFL</name>
<dbReference type="AlphaFoldDB" id="C0EQ44"/>
<protein>
    <submittedName>
        <fullName evidence="1">Uncharacterized protein</fullName>
    </submittedName>
</protein>
<accession>C0EQ44</accession>
<evidence type="ECO:0000313" key="1">
    <source>
        <dbReference type="EMBL" id="EEG32799.1"/>
    </source>
</evidence>
<comment type="caution">
    <text evidence="1">The sequence shown here is derived from an EMBL/GenBank/DDBJ whole genome shotgun (WGS) entry which is preliminary data.</text>
</comment>
<proteinExistence type="predicted"/>